<proteinExistence type="predicted"/>
<dbReference type="EMBL" id="BHXQ01000002">
    <property type="protein sequence ID" value="GCC51245.1"/>
    <property type="molecule type" value="Genomic_DNA"/>
</dbReference>
<keyword evidence="2" id="KW-1185">Reference proteome</keyword>
<organism evidence="1 2">
    <name type="scientific">Chryseotalea sanaruensis</name>
    <dbReference type="NCBI Taxonomy" id="2482724"/>
    <lineage>
        <taxon>Bacteria</taxon>
        <taxon>Pseudomonadati</taxon>
        <taxon>Bacteroidota</taxon>
        <taxon>Cytophagia</taxon>
        <taxon>Cytophagales</taxon>
        <taxon>Chryseotaleaceae</taxon>
        <taxon>Chryseotalea</taxon>
    </lineage>
</organism>
<protein>
    <recommendedName>
        <fullName evidence="3">Protein SirB1 N-terminal domain-containing protein</fullName>
    </recommendedName>
</protein>
<evidence type="ECO:0000313" key="1">
    <source>
        <dbReference type="EMBL" id="GCC51245.1"/>
    </source>
</evidence>
<comment type="caution">
    <text evidence="1">The sequence shown here is derived from an EMBL/GenBank/DDBJ whole genome shotgun (WGS) entry which is preliminary data.</text>
</comment>
<dbReference type="Proteomes" id="UP000288227">
    <property type="component" value="Unassembled WGS sequence"/>
</dbReference>
<gene>
    <name evidence="1" type="ORF">SanaruYs_14660</name>
</gene>
<evidence type="ECO:0008006" key="3">
    <source>
        <dbReference type="Google" id="ProtNLM"/>
    </source>
</evidence>
<reference evidence="1 2" key="1">
    <citation type="submission" date="2018-11" db="EMBL/GenBank/DDBJ databases">
        <title>Chryseotalea sanarue gen. nov., sp., nov., a member of the family Cytophagaceae, isolated from a brackish lake in Hamamatsu Japan.</title>
        <authorList>
            <person name="Maejima Y."/>
            <person name="Iino T."/>
            <person name="Muraguchi Y."/>
            <person name="Fukuda K."/>
            <person name="Ohkuma M."/>
            <person name="Moriuchi R."/>
            <person name="Dohra H."/>
            <person name="Kimbara K."/>
            <person name="Shintani M."/>
        </authorList>
    </citation>
    <scope>NUCLEOTIDE SEQUENCE [LARGE SCALE GENOMIC DNA]</scope>
    <source>
        <strain evidence="1 2">Ys</strain>
    </source>
</reference>
<accession>A0A401U8P4</accession>
<dbReference type="AlphaFoldDB" id="A0A401U8P4"/>
<sequence>MRGWGTILTLFLTTVLAYAGADPVKSDPLLGFLYTDVAVKANPKNFSSFLQQVDKKKHAFKHEKDLVRYIFYKTHQKFLKNFQTESSFGELLTTGKYNCLTGTALYALLFEHFDIDYSIIETNHHIFIIVKADGEEILIETTDPVEGFVDNSEKIQTRLDEYRNNVVPNTTRGGVRYEFSFNLWEAVTLEELTGLLYFNNAVKAYNQQDFIEATLTLIKAAQYKPSPRIEEFSLLLMVTIRESELADDNKKDLLHKLNIVQRQHATQLAAGIVR</sequence>
<evidence type="ECO:0000313" key="2">
    <source>
        <dbReference type="Proteomes" id="UP000288227"/>
    </source>
</evidence>
<dbReference type="OrthoDB" id="1418365at2"/>
<dbReference type="RefSeq" id="WP_127121878.1">
    <property type="nucleotide sequence ID" value="NZ_BHXQ01000002.1"/>
</dbReference>
<name>A0A401U8P4_9BACT</name>